<dbReference type="AlphaFoldDB" id="A0AAD8UVI3"/>
<dbReference type="GO" id="GO:0006396">
    <property type="term" value="P:RNA processing"/>
    <property type="evidence" value="ECO:0007669"/>
    <property type="project" value="InterPro"/>
</dbReference>
<organism evidence="1 2">
    <name type="scientific">Babesia gibsoni</name>
    <dbReference type="NCBI Taxonomy" id="33632"/>
    <lineage>
        <taxon>Eukaryota</taxon>
        <taxon>Sar</taxon>
        <taxon>Alveolata</taxon>
        <taxon>Apicomplexa</taxon>
        <taxon>Aconoidasida</taxon>
        <taxon>Piroplasmida</taxon>
        <taxon>Babesiidae</taxon>
        <taxon>Babesia</taxon>
    </lineage>
</organism>
<keyword evidence="2" id="KW-1185">Reference proteome</keyword>
<reference evidence="1" key="1">
    <citation type="submission" date="2023-08" db="EMBL/GenBank/DDBJ databases">
        <title>Draft sequence of the Babesia gibsoni genome.</title>
        <authorList>
            <person name="Yamagishi J.Y."/>
            <person name="Xuan X.X."/>
        </authorList>
    </citation>
    <scope>NUCLEOTIDE SEQUENCE</scope>
    <source>
        <strain evidence="1">Azabu</strain>
    </source>
</reference>
<dbReference type="EMBL" id="JAVEPI010000001">
    <property type="protein sequence ID" value="KAK1444359.1"/>
    <property type="molecule type" value="Genomic_DNA"/>
</dbReference>
<sequence length="127" mass="14750">MGNKADVEESCSSELLKKRINHLAEAATRLAATLPSVSHALMRQALRLLRHTNYTLPKDRNLYVCFKCGVVRTYCINTKIRCIESNKRQRRKCRRLHMKHKGKEKNKLKNTSIISHQNVMVCIKTLF</sequence>
<dbReference type="Proteomes" id="UP001230268">
    <property type="component" value="Unassembled WGS sequence"/>
</dbReference>
<gene>
    <name evidence="1" type="ORF">BgAZ_102650</name>
</gene>
<proteinExistence type="predicted"/>
<comment type="caution">
    <text evidence="1">The sequence shown here is derived from an EMBL/GenBank/DDBJ whole genome shotgun (WGS) entry which is preliminary data.</text>
</comment>
<dbReference type="Pfam" id="PF04032">
    <property type="entry name" value="Rpr2"/>
    <property type="match status" value="1"/>
</dbReference>
<evidence type="ECO:0000313" key="2">
    <source>
        <dbReference type="Proteomes" id="UP001230268"/>
    </source>
</evidence>
<accession>A0AAD8UVI3</accession>
<dbReference type="InterPro" id="IPR007175">
    <property type="entry name" value="Rpr2/Snm1/Rpp21"/>
</dbReference>
<protein>
    <submittedName>
        <fullName evidence="1">Uncharacterized protein</fullName>
    </submittedName>
</protein>
<evidence type="ECO:0000313" key="1">
    <source>
        <dbReference type="EMBL" id="KAK1444359.1"/>
    </source>
</evidence>
<name>A0AAD8UVI3_BABGI</name>